<comment type="caution">
    <text evidence="1">The sequence shown here is derived from an EMBL/GenBank/DDBJ whole genome shotgun (WGS) entry which is preliminary data.</text>
</comment>
<gene>
    <name evidence="1" type="ORF">PYW08_014950</name>
</gene>
<accession>A0ACC2R3E1</accession>
<name>A0ACC2R3E1_9NEOP</name>
<evidence type="ECO:0000313" key="2">
    <source>
        <dbReference type="Proteomes" id="UP001231649"/>
    </source>
</evidence>
<evidence type="ECO:0000313" key="1">
    <source>
        <dbReference type="EMBL" id="KAJ8732220.1"/>
    </source>
</evidence>
<keyword evidence="2" id="KW-1185">Reference proteome</keyword>
<sequence>MFKFFVLITFCVVLCVGDPEPKCGDNEVYTECKETCPPEVCFSIVAFFDCSEAKPCTKGCACKPGHLRKELDSPCVPMCKCPEIENSSECKAKDRA</sequence>
<organism evidence="1 2">
    <name type="scientific">Mythimna loreyi</name>
    <dbReference type="NCBI Taxonomy" id="667449"/>
    <lineage>
        <taxon>Eukaryota</taxon>
        <taxon>Metazoa</taxon>
        <taxon>Ecdysozoa</taxon>
        <taxon>Arthropoda</taxon>
        <taxon>Hexapoda</taxon>
        <taxon>Insecta</taxon>
        <taxon>Pterygota</taxon>
        <taxon>Neoptera</taxon>
        <taxon>Endopterygota</taxon>
        <taxon>Lepidoptera</taxon>
        <taxon>Glossata</taxon>
        <taxon>Ditrysia</taxon>
        <taxon>Noctuoidea</taxon>
        <taxon>Noctuidae</taxon>
        <taxon>Noctuinae</taxon>
        <taxon>Hadenini</taxon>
        <taxon>Mythimna</taxon>
    </lineage>
</organism>
<protein>
    <submittedName>
        <fullName evidence="1">Uncharacterized protein</fullName>
    </submittedName>
</protein>
<reference evidence="1" key="1">
    <citation type="submission" date="2023-03" db="EMBL/GenBank/DDBJ databases">
        <title>Chromosome-level genomes of two armyworms, Mythimna separata and Mythimna loreyi, provide insights into the biosynthesis and reception of sex pheromones.</title>
        <authorList>
            <person name="Zhao H."/>
        </authorList>
    </citation>
    <scope>NUCLEOTIDE SEQUENCE</scope>
    <source>
        <strain evidence="1">BeijingLab</strain>
    </source>
</reference>
<proteinExistence type="predicted"/>
<dbReference type="EMBL" id="CM056782">
    <property type="protein sequence ID" value="KAJ8732220.1"/>
    <property type="molecule type" value="Genomic_DNA"/>
</dbReference>
<dbReference type="Proteomes" id="UP001231649">
    <property type="component" value="Chromosome 6"/>
</dbReference>